<gene>
    <name evidence="1" type="ORF">F2Q70_00003820</name>
</gene>
<name>A0A8S9J123_BRACR</name>
<protein>
    <submittedName>
        <fullName evidence="1">Uncharacterized protein</fullName>
    </submittedName>
</protein>
<organism evidence="1">
    <name type="scientific">Brassica cretica</name>
    <name type="common">Mustard</name>
    <dbReference type="NCBI Taxonomy" id="69181"/>
    <lineage>
        <taxon>Eukaryota</taxon>
        <taxon>Viridiplantae</taxon>
        <taxon>Streptophyta</taxon>
        <taxon>Embryophyta</taxon>
        <taxon>Tracheophyta</taxon>
        <taxon>Spermatophyta</taxon>
        <taxon>Magnoliopsida</taxon>
        <taxon>eudicotyledons</taxon>
        <taxon>Gunneridae</taxon>
        <taxon>Pentapetalae</taxon>
        <taxon>rosids</taxon>
        <taxon>malvids</taxon>
        <taxon>Brassicales</taxon>
        <taxon>Brassicaceae</taxon>
        <taxon>Brassiceae</taxon>
        <taxon>Brassica</taxon>
    </lineage>
</organism>
<sequence>MHGLVVSTFRKSLVATLRSSGTDARSLRSNRASALARARLLRSDQAEHAFGRCVATLFELLSDVSGFIRKAFHGRGHLSGSDSDFSGRSAGLCCRPSLLSRETSSSPSLEGAGSSRCRVPVLFCTGHCSGSWDRGRNSARYGNSRRLGRSRCFGLTCWIVHDFDSRRR</sequence>
<dbReference type="EMBL" id="QGKY02001015">
    <property type="protein sequence ID" value="KAF2576110.1"/>
    <property type="molecule type" value="Genomic_DNA"/>
</dbReference>
<accession>A0A8S9J123</accession>
<reference evidence="1" key="1">
    <citation type="submission" date="2019-12" db="EMBL/GenBank/DDBJ databases">
        <title>Genome sequencing and annotation of Brassica cretica.</title>
        <authorList>
            <person name="Studholme D.J."/>
            <person name="Sarris P.F."/>
        </authorList>
    </citation>
    <scope>NUCLEOTIDE SEQUENCE</scope>
    <source>
        <strain evidence="1">PFS-102/07</strain>
        <tissue evidence="1">Leaf</tissue>
    </source>
</reference>
<proteinExistence type="predicted"/>
<dbReference type="AlphaFoldDB" id="A0A8S9J123"/>
<comment type="caution">
    <text evidence="1">The sequence shown here is derived from an EMBL/GenBank/DDBJ whole genome shotgun (WGS) entry which is preliminary data.</text>
</comment>
<evidence type="ECO:0000313" key="1">
    <source>
        <dbReference type="EMBL" id="KAF2576110.1"/>
    </source>
</evidence>